<proteinExistence type="predicted"/>
<dbReference type="PANTHER" id="PTHR45527:SF1">
    <property type="entry name" value="FATTY ACID SYNTHASE"/>
    <property type="match status" value="1"/>
</dbReference>
<keyword evidence="3" id="KW-1185">Reference proteome</keyword>
<feature type="domain" description="Condensation" evidence="1">
    <location>
        <begin position="21"/>
        <end position="337"/>
    </location>
</feature>
<reference evidence="2 3" key="1">
    <citation type="submission" date="2016-10" db="EMBL/GenBank/DDBJ databases">
        <authorList>
            <person name="de Groot N.N."/>
        </authorList>
    </citation>
    <scope>NUCLEOTIDE SEQUENCE [LARGE SCALE GENOMIC DNA]</scope>
    <source>
        <strain evidence="2 3">CGMCC 4.5739</strain>
    </source>
</reference>
<dbReference type="Gene3D" id="3.30.559.30">
    <property type="entry name" value="Nonribosomal peptide synthetase, condensation domain"/>
    <property type="match status" value="1"/>
</dbReference>
<dbReference type="Gene3D" id="3.30.300.30">
    <property type="match status" value="1"/>
</dbReference>
<dbReference type="Pfam" id="PF00668">
    <property type="entry name" value="Condensation"/>
    <property type="match status" value="1"/>
</dbReference>
<dbReference type="GO" id="GO:0044550">
    <property type="term" value="P:secondary metabolite biosynthetic process"/>
    <property type="evidence" value="ECO:0007669"/>
    <property type="project" value="TreeGrafter"/>
</dbReference>
<dbReference type="GO" id="GO:0008610">
    <property type="term" value="P:lipid biosynthetic process"/>
    <property type="evidence" value="ECO:0007669"/>
    <property type="project" value="UniProtKB-ARBA"/>
</dbReference>
<organism evidence="2 3">
    <name type="scientific">Streptomyces aidingensis</name>
    <dbReference type="NCBI Taxonomy" id="910347"/>
    <lineage>
        <taxon>Bacteria</taxon>
        <taxon>Bacillati</taxon>
        <taxon>Actinomycetota</taxon>
        <taxon>Actinomycetes</taxon>
        <taxon>Kitasatosporales</taxon>
        <taxon>Streptomycetaceae</taxon>
        <taxon>Streptomyces</taxon>
    </lineage>
</organism>
<dbReference type="GO" id="GO:0031177">
    <property type="term" value="F:phosphopantetheine binding"/>
    <property type="evidence" value="ECO:0007669"/>
    <property type="project" value="TreeGrafter"/>
</dbReference>
<gene>
    <name evidence="2" type="ORF">SAMN05421773_104172</name>
</gene>
<evidence type="ECO:0000259" key="1">
    <source>
        <dbReference type="Pfam" id="PF00668"/>
    </source>
</evidence>
<dbReference type="GO" id="GO:0005737">
    <property type="term" value="C:cytoplasm"/>
    <property type="evidence" value="ECO:0007669"/>
    <property type="project" value="TreeGrafter"/>
</dbReference>
<evidence type="ECO:0000313" key="2">
    <source>
        <dbReference type="EMBL" id="SFC58303.1"/>
    </source>
</evidence>
<protein>
    <submittedName>
        <fullName evidence="2">AMP-binding enzyme C-terminal domain-containing protein</fullName>
    </submittedName>
</protein>
<dbReference type="GO" id="GO:0043041">
    <property type="term" value="P:amino acid activation for nonribosomal peptide biosynthetic process"/>
    <property type="evidence" value="ECO:0007669"/>
    <property type="project" value="TreeGrafter"/>
</dbReference>
<sequence>MWLVVQESAGGPLPAWILQDLTVEFDPASAVMTGAEALAAVVRRHEGLRTTVGADPAGSPVQIVHDDVRPDVETVVTDAAGFREAKRALLDRLSRDPFDLGGELPFRAGLVDCGTRQALVIVFQHIAMDRWGLRLVYEELLEALTRGRVDRPRPMQPREVAAREDSPEGRRRNEMALTYLEQCLQSAPQSLFTESENDGEPHFTSTYLHSPAGHRAARQIADRCQVTEPAVWLSVLAVYYALSSGVDGCRFLMQAVNRVEKSELTVVGKMARTVPVFFDLSGNPGFFRIAQRVLRTTVRAMRSANFSNGQYDEIVRRVQDRRGIHFRDQVFVNYLQELAPELAADDEPDGISGRAVTRESTHGPSVEFTVLSGRDVVTLDVDRRYFKDPEGVLHWLDSLLVQLADAGDIPLGELPMPPEIQPTAGLVRCDNCWVSLPEIAAALESHPAVRSARVSVSENEGAERLVAHVHPAHGDVPVEELRAHLTQRLPDSSTLMVPHHFVLTHPGTPLTPTPANHP</sequence>
<dbReference type="GO" id="GO:0003824">
    <property type="term" value="F:catalytic activity"/>
    <property type="evidence" value="ECO:0007669"/>
    <property type="project" value="InterPro"/>
</dbReference>
<dbReference type="SUPFAM" id="SSF56801">
    <property type="entry name" value="Acetyl-CoA synthetase-like"/>
    <property type="match status" value="1"/>
</dbReference>
<dbReference type="InterPro" id="IPR023213">
    <property type="entry name" value="CAT-like_dom_sf"/>
</dbReference>
<name>A0A1I1KJI0_9ACTN</name>
<evidence type="ECO:0000313" key="3">
    <source>
        <dbReference type="Proteomes" id="UP000199207"/>
    </source>
</evidence>
<dbReference type="PANTHER" id="PTHR45527">
    <property type="entry name" value="NONRIBOSOMAL PEPTIDE SYNTHETASE"/>
    <property type="match status" value="1"/>
</dbReference>
<dbReference type="InterPro" id="IPR045851">
    <property type="entry name" value="AMP-bd_C_sf"/>
</dbReference>
<dbReference type="AlphaFoldDB" id="A0A1I1KJI0"/>
<dbReference type="Gene3D" id="3.30.559.10">
    <property type="entry name" value="Chloramphenicol acetyltransferase-like domain"/>
    <property type="match status" value="1"/>
</dbReference>
<dbReference type="SUPFAM" id="SSF52777">
    <property type="entry name" value="CoA-dependent acyltransferases"/>
    <property type="match status" value="2"/>
</dbReference>
<dbReference type="Proteomes" id="UP000199207">
    <property type="component" value="Unassembled WGS sequence"/>
</dbReference>
<dbReference type="EMBL" id="FOLM01000004">
    <property type="protein sequence ID" value="SFC58303.1"/>
    <property type="molecule type" value="Genomic_DNA"/>
</dbReference>
<accession>A0A1I1KJI0</accession>
<dbReference type="STRING" id="910347.SAMN05421773_104172"/>
<dbReference type="InterPro" id="IPR001242">
    <property type="entry name" value="Condensation_dom"/>
</dbReference>